<gene>
    <name evidence="12" type="primary">GPR83_2</name>
    <name evidence="12" type="ORF">DERF_005417</name>
</gene>
<keyword evidence="5 9" id="KW-0297">G-protein coupled receptor</keyword>
<organism evidence="12 13">
    <name type="scientific">Dermatophagoides farinae</name>
    <name type="common">American house dust mite</name>
    <dbReference type="NCBI Taxonomy" id="6954"/>
    <lineage>
        <taxon>Eukaryota</taxon>
        <taxon>Metazoa</taxon>
        <taxon>Ecdysozoa</taxon>
        <taxon>Arthropoda</taxon>
        <taxon>Chelicerata</taxon>
        <taxon>Arachnida</taxon>
        <taxon>Acari</taxon>
        <taxon>Acariformes</taxon>
        <taxon>Sarcoptiformes</taxon>
        <taxon>Astigmata</taxon>
        <taxon>Psoroptidia</taxon>
        <taxon>Analgoidea</taxon>
        <taxon>Pyroglyphidae</taxon>
        <taxon>Dermatophagoidinae</taxon>
        <taxon>Dermatophagoides</taxon>
    </lineage>
</organism>
<sequence>MTTIGEMLIDHQQPIKFHKHRNHHHHHHNHNYYYSSSSSTTTTQSLFDNLFMNTTTTTTAIDDDEINDRLTLFFNNKNNSNNFNFQSLSNYLIDGEHHDIDDDDHNHNISATLNNLRKYIMNPDNYSPSYRATLTRRNTLIITFYLTIVIISLFGNLIVCYVVFKRKPLRISTNLLMTNLALSDLMMTVVNIPFNIARILLNEWPFGSILCIFVPLVQVTSVYVSTLTMTIIAIDRYQAILNPLHKRITTTLRTSTIIIVIWIAAALFSTPNVIFNRVVQIGGHLNRCRAIYPKPVLSYRRYVTLFTFLTQYALPLSITAIAYIRISFYIWHKLIRPNTSDENLDDDNNCVMKTMTKTTNAAASASDNNHSAAAAIFKKDSIESAMVPTVIHNNNDQQQNYHSQNKQSKHRSIALTNLSKYHASIHTLRERSRRKSIKMLALVVAVFSICWLPLNIFHLNSDFSSSNRISDPNIFFICHWFAMSSVCYNPFIYFWLNHHYRQEIKHLVRYLNILCMKQHRCRRSTPTATTTVAAATIQVANRHSMIEPAIVMDDGDRNDEHRKHSSPSLLNNQKTIGYQHSNHHHYPLHHSFHGHYHHRLNNQILRPIKEKFIDDNNNNNEQINKIDDDNNQNLNVPKNCDKFNCKIICHTRFVDDDNNQMINSNVDDNDHSDDESQVKITFNLHHDEKSTINE</sequence>
<dbReference type="PROSITE" id="PS00237">
    <property type="entry name" value="G_PROTEIN_RECEP_F1_1"/>
    <property type="match status" value="1"/>
</dbReference>
<comment type="caution">
    <text evidence="12">The sequence shown here is derived from an EMBL/GenBank/DDBJ whole genome shotgun (WGS) entry which is preliminary data.</text>
</comment>
<evidence type="ECO:0000256" key="8">
    <source>
        <dbReference type="ARBA" id="ARBA00023224"/>
    </source>
</evidence>
<feature type="transmembrane region" description="Helical" evidence="10">
    <location>
        <begin position="206"/>
        <end position="234"/>
    </location>
</feature>
<accession>A0A922L8N2</accession>
<dbReference type="SMART" id="SM01381">
    <property type="entry name" value="7TM_GPCR_Srsx"/>
    <property type="match status" value="1"/>
</dbReference>
<reference evidence="12" key="2">
    <citation type="journal article" date="2022" name="Res Sq">
        <title>Comparative Genomics Reveals Insights into the Divergent Evolution of Astigmatic Mites and Household Pest Adaptations.</title>
        <authorList>
            <person name="Xiong Q."/>
            <person name="Wan A.T.-Y."/>
            <person name="Liu X.-Y."/>
            <person name="Fung C.S.-H."/>
            <person name="Xiao X."/>
            <person name="Malainual N."/>
            <person name="Hou J."/>
            <person name="Wang L."/>
            <person name="Wang M."/>
            <person name="Yang K."/>
            <person name="Cui Y."/>
            <person name="Leung E."/>
            <person name="Nong W."/>
            <person name="Shin S.-K."/>
            <person name="Au S."/>
            <person name="Jeong K.Y."/>
            <person name="Chew F.T."/>
            <person name="Hui J."/>
            <person name="Leung T.F."/>
            <person name="Tungtrongchitr A."/>
            <person name="Zhong N."/>
            <person name="Liu Z."/>
            <person name="Tsui S."/>
        </authorList>
    </citation>
    <scope>NUCLEOTIDE SEQUENCE</scope>
    <source>
        <strain evidence="12">Derf</strain>
        <tissue evidence="12">Whole organism</tissue>
    </source>
</reference>
<proteinExistence type="inferred from homology"/>
<dbReference type="Proteomes" id="UP000790347">
    <property type="component" value="Unassembled WGS sequence"/>
</dbReference>
<evidence type="ECO:0000256" key="3">
    <source>
        <dbReference type="ARBA" id="ARBA00022692"/>
    </source>
</evidence>
<dbReference type="GO" id="GO:0004983">
    <property type="term" value="F:neuropeptide Y receptor activity"/>
    <property type="evidence" value="ECO:0007669"/>
    <property type="project" value="InterPro"/>
</dbReference>
<protein>
    <submittedName>
        <fullName evidence="12">Neuropeptide Y receptor</fullName>
    </submittedName>
</protein>
<keyword evidence="7 9" id="KW-0675">Receptor</keyword>
<dbReference type="SUPFAM" id="SSF81321">
    <property type="entry name" value="Family A G protein-coupled receptor-like"/>
    <property type="match status" value="1"/>
</dbReference>
<feature type="domain" description="G-protein coupled receptors family 1 profile" evidence="11">
    <location>
        <begin position="155"/>
        <end position="493"/>
    </location>
</feature>
<evidence type="ECO:0000256" key="6">
    <source>
        <dbReference type="ARBA" id="ARBA00023136"/>
    </source>
</evidence>
<evidence type="ECO:0000256" key="7">
    <source>
        <dbReference type="ARBA" id="ARBA00023170"/>
    </source>
</evidence>
<feature type="transmembrane region" description="Helical" evidence="10">
    <location>
        <begin position="176"/>
        <end position="194"/>
    </location>
</feature>
<evidence type="ECO:0000256" key="2">
    <source>
        <dbReference type="ARBA" id="ARBA00010663"/>
    </source>
</evidence>
<dbReference type="PANTHER" id="PTHR24235:SF29">
    <property type="entry name" value="GH23382P"/>
    <property type="match status" value="1"/>
</dbReference>
<reference evidence="12" key="1">
    <citation type="submission" date="2013-05" db="EMBL/GenBank/DDBJ databases">
        <authorList>
            <person name="Yim A.K.Y."/>
            <person name="Chan T.F."/>
            <person name="Ji K.M."/>
            <person name="Liu X.Y."/>
            <person name="Zhou J.W."/>
            <person name="Li R.Q."/>
            <person name="Yang K.Y."/>
            <person name="Li J."/>
            <person name="Li M."/>
            <person name="Law P.T.W."/>
            <person name="Wu Y.L."/>
            <person name="Cai Z.L."/>
            <person name="Qin H."/>
            <person name="Bao Y."/>
            <person name="Leung R.K.K."/>
            <person name="Ng P.K.S."/>
            <person name="Zou J."/>
            <person name="Zhong X.J."/>
            <person name="Ran P.X."/>
            <person name="Zhong N.S."/>
            <person name="Liu Z.G."/>
            <person name="Tsui S.K.W."/>
        </authorList>
    </citation>
    <scope>NUCLEOTIDE SEQUENCE</scope>
    <source>
        <strain evidence="12">Derf</strain>
        <tissue evidence="12">Whole organism</tissue>
    </source>
</reference>
<comment type="similarity">
    <text evidence="2 9">Belongs to the G-protein coupled receptor 1 family.</text>
</comment>
<evidence type="ECO:0000256" key="9">
    <source>
        <dbReference type="RuleBase" id="RU000688"/>
    </source>
</evidence>
<feature type="transmembrane region" description="Helical" evidence="10">
    <location>
        <begin position="437"/>
        <end position="454"/>
    </location>
</feature>
<dbReference type="PANTHER" id="PTHR24235">
    <property type="entry name" value="NEUROPEPTIDE Y RECEPTOR"/>
    <property type="match status" value="1"/>
</dbReference>
<dbReference type="InterPro" id="IPR017452">
    <property type="entry name" value="GPCR_Rhodpsn_7TM"/>
</dbReference>
<feature type="transmembrane region" description="Helical" evidence="10">
    <location>
        <begin position="302"/>
        <end position="326"/>
    </location>
</feature>
<keyword evidence="13" id="KW-1185">Reference proteome</keyword>
<evidence type="ECO:0000313" key="13">
    <source>
        <dbReference type="Proteomes" id="UP000790347"/>
    </source>
</evidence>
<dbReference type="PRINTS" id="PR00237">
    <property type="entry name" value="GPCRRHODOPSN"/>
</dbReference>
<evidence type="ECO:0000256" key="10">
    <source>
        <dbReference type="SAM" id="Phobius"/>
    </source>
</evidence>
<evidence type="ECO:0000256" key="5">
    <source>
        <dbReference type="ARBA" id="ARBA00023040"/>
    </source>
</evidence>
<dbReference type="Pfam" id="PF00001">
    <property type="entry name" value="7tm_1"/>
    <property type="match status" value="1"/>
</dbReference>
<evidence type="ECO:0000256" key="4">
    <source>
        <dbReference type="ARBA" id="ARBA00022989"/>
    </source>
</evidence>
<dbReference type="Gene3D" id="1.20.1070.10">
    <property type="entry name" value="Rhodopsin 7-helix transmembrane proteins"/>
    <property type="match status" value="1"/>
</dbReference>
<dbReference type="InterPro" id="IPR000611">
    <property type="entry name" value="NPY_rcpt"/>
</dbReference>
<dbReference type="GO" id="GO:0016020">
    <property type="term" value="C:membrane"/>
    <property type="evidence" value="ECO:0007669"/>
    <property type="project" value="UniProtKB-SubCell"/>
</dbReference>
<keyword evidence="4 10" id="KW-1133">Transmembrane helix</keyword>
<evidence type="ECO:0000259" key="11">
    <source>
        <dbReference type="PROSITE" id="PS50262"/>
    </source>
</evidence>
<dbReference type="PROSITE" id="PS50262">
    <property type="entry name" value="G_PROTEIN_RECEP_F1_2"/>
    <property type="match status" value="1"/>
</dbReference>
<dbReference type="AlphaFoldDB" id="A0A922L8N2"/>
<keyword evidence="6 10" id="KW-0472">Membrane</keyword>
<comment type="subcellular location">
    <subcellularLocation>
        <location evidence="1">Membrane</location>
        <topology evidence="1">Multi-pass membrane protein</topology>
    </subcellularLocation>
</comment>
<feature type="transmembrane region" description="Helical" evidence="10">
    <location>
        <begin position="255"/>
        <end position="275"/>
    </location>
</feature>
<feature type="transmembrane region" description="Helical" evidence="10">
    <location>
        <begin position="474"/>
        <end position="496"/>
    </location>
</feature>
<evidence type="ECO:0000313" key="12">
    <source>
        <dbReference type="EMBL" id="KAH9521787.1"/>
    </source>
</evidence>
<feature type="transmembrane region" description="Helical" evidence="10">
    <location>
        <begin position="140"/>
        <end position="164"/>
    </location>
</feature>
<name>A0A922L8N2_DERFA</name>
<keyword evidence="3 9" id="KW-0812">Transmembrane</keyword>
<dbReference type="PRINTS" id="PR01012">
    <property type="entry name" value="NRPEPTIDEYR"/>
</dbReference>
<dbReference type="EMBL" id="ASGP02000002">
    <property type="protein sequence ID" value="KAH9521787.1"/>
    <property type="molecule type" value="Genomic_DNA"/>
</dbReference>
<keyword evidence="8 9" id="KW-0807">Transducer</keyword>
<dbReference type="InterPro" id="IPR000276">
    <property type="entry name" value="GPCR_Rhodpsn"/>
</dbReference>
<evidence type="ECO:0000256" key="1">
    <source>
        <dbReference type="ARBA" id="ARBA00004141"/>
    </source>
</evidence>